<dbReference type="AlphaFoldDB" id="A0AA41WEQ1"/>
<accession>A0AA41WEQ1</accession>
<keyword evidence="2 4" id="KW-0808">Transferase</keyword>
<keyword evidence="1 4" id="KW-0489">Methyltransferase</keyword>
<dbReference type="GO" id="GO:0035243">
    <property type="term" value="F:protein-arginine omega-N symmetric methyltransferase activity"/>
    <property type="evidence" value="ECO:0007669"/>
    <property type="project" value="TreeGrafter"/>
</dbReference>
<dbReference type="PANTHER" id="PTHR12049:SF7">
    <property type="entry name" value="PROTEIN ARGININE METHYLTRANSFERASE NDUFAF7, MITOCHONDRIAL"/>
    <property type="match status" value="1"/>
</dbReference>
<dbReference type="InterPro" id="IPR003788">
    <property type="entry name" value="NDUFAF7"/>
</dbReference>
<feature type="compositionally biased region" description="Low complexity" evidence="3">
    <location>
        <begin position="373"/>
        <end position="386"/>
    </location>
</feature>
<organism evidence="4 5">
    <name type="scientific">Thermalbibacter longus</name>
    <dbReference type="NCBI Taxonomy" id="2951981"/>
    <lineage>
        <taxon>Bacteria</taxon>
        <taxon>Pseudomonadati</taxon>
        <taxon>Thermomicrobiota</taxon>
        <taxon>Thermomicrobia</taxon>
        <taxon>Thermomicrobiales</taxon>
        <taxon>Thermomicrobiaceae</taxon>
        <taxon>Thermalbibacter</taxon>
    </lineage>
</organism>
<reference evidence="4" key="1">
    <citation type="submission" date="2022-06" db="EMBL/GenBank/DDBJ databases">
        <title>CFH 74404 Thermomicrobiaceae sp.</title>
        <authorList>
            <person name="Ming H."/>
            <person name="Li W.-J."/>
            <person name="Zhao Z."/>
        </authorList>
    </citation>
    <scope>NUCLEOTIDE SEQUENCE</scope>
    <source>
        <strain evidence="4">CFH 74404</strain>
    </source>
</reference>
<sequence length="397" mass="43228">MPAARTGGNPELVELIRAEIEQRGPMTFARFMELALYHPEHGYYRTALRAGRGGDFLTAPEAHPLFGWTLARQLDELWRLLDRPVPFTLREYGPGAGTLALTLLEGLARVRSPLVDALRYQPEERSPAALAALSDRLAAAGFQHLLEEPEAGTPFTGAVLANEFLDALPFHRVARRGNQLLELYVGWGEEGFVEIPGPLSTPALAASLEASGARLAEGQVTEVNLEMERWAAEVARALERGYVLVFDYGYPAAERYDPDRFPRGTLKTYQSHTAGDDPFRAVGEQDITAHVDFTALERAARQHGLAVLGLTTQAEFLANAGIGELLVELQSRPETTLEGYLAARAAAMHLIDPGGMGRFRVMVIGKRVPSAPLPRGLRPQRLLGVPASRSPSQPGGS</sequence>
<dbReference type="InterPro" id="IPR029063">
    <property type="entry name" value="SAM-dependent_MTases_sf"/>
</dbReference>
<evidence type="ECO:0000256" key="3">
    <source>
        <dbReference type="SAM" id="MobiDB-lite"/>
    </source>
</evidence>
<dbReference type="EMBL" id="JAMSLR010000003">
    <property type="protein sequence ID" value="MCM8748670.1"/>
    <property type="molecule type" value="Genomic_DNA"/>
</dbReference>
<dbReference type="InterPro" id="IPR038375">
    <property type="entry name" value="NDUFAF7_sf"/>
</dbReference>
<dbReference type="GO" id="GO:0032259">
    <property type="term" value="P:methylation"/>
    <property type="evidence" value="ECO:0007669"/>
    <property type="project" value="UniProtKB-KW"/>
</dbReference>
<dbReference type="Pfam" id="PF02636">
    <property type="entry name" value="Methyltransf_28"/>
    <property type="match status" value="1"/>
</dbReference>
<dbReference type="Gene3D" id="3.40.50.12710">
    <property type="match status" value="1"/>
</dbReference>
<protein>
    <submittedName>
        <fullName evidence="4">SAM-dependent methyltransferase</fullName>
        <ecNumber evidence="4">2.1.1.-</ecNumber>
    </submittedName>
</protein>
<keyword evidence="5" id="KW-1185">Reference proteome</keyword>
<dbReference type="RefSeq" id="WP_284056451.1">
    <property type="nucleotide sequence ID" value="NZ_JAMSLR010000003.1"/>
</dbReference>
<dbReference type="Proteomes" id="UP001165306">
    <property type="component" value="Unassembled WGS sequence"/>
</dbReference>
<evidence type="ECO:0000256" key="1">
    <source>
        <dbReference type="ARBA" id="ARBA00022603"/>
    </source>
</evidence>
<feature type="region of interest" description="Disordered" evidence="3">
    <location>
        <begin position="372"/>
        <end position="397"/>
    </location>
</feature>
<dbReference type="PANTHER" id="PTHR12049">
    <property type="entry name" value="PROTEIN ARGININE METHYLTRANSFERASE NDUFAF7, MITOCHONDRIAL"/>
    <property type="match status" value="1"/>
</dbReference>
<proteinExistence type="predicted"/>
<dbReference type="EC" id="2.1.1.-" evidence="4"/>
<evidence type="ECO:0000313" key="4">
    <source>
        <dbReference type="EMBL" id="MCM8748670.1"/>
    </source>
</evidence>
<gene>
    <name evidence="4" type="ORF">NET02_05890</name>
</gene>
<dbReference type="SUPFAM" id="SSF53335">
    <property type="entry name" value="S-adenosyl-L-methionine-dependent methyltransferases"/>
    <property type="match status" value="1"/>
</dbReference>
<comment type="caution">
    <text evidence="4">The sequence shown here is derived from an EMBL/GenBank/DDBJ whole genome shotgun (WGS) entry which is preliminary data.</text>
</comment>
<evidence type="ECO:0000256" key="2">
    <source>
        <dbReference type="ARBA" id="ARBA00022679"/>
    </source>
</evidence>
<name>A0AA41WEQ1_9BACT</name>
<evidence type="ECO:0000313" key="5">
    <source>
        <dbReference type="Proteomes" id="UP001165306"/>
    </source>
</evidence>